<dbReference type="EMBL" id="AP024488">
    <property type="protein sequence ID" value="BCS97120.1"/>
    <property type="molecule type" value="Genomic_DNA"/>
</dbReference>
<proteinExistence type="predicted"/>
<sequence length="161" mass="17941">MTEPFQSKNTPPLWWMIKVAATLLAVARPFWVIAAGGSLWPLPSFVPLFICQVLVLTGAGIHLWHYRLLKTGNASLALPDHLVTKGGLFPWVRHPMYLGDLILIIGFSGILPDVEGLAILLAGVVGLACQAQVEDAELNERFPNAFPPWRTRTRRLIPWVW</sequence>
<protein>
    <recommendedName>
        <fullName evidence="8">Isoprenylcysteine carboxyl methyltransferase</fullName>
    </recommendedName>
</protein>
<keyword evidence="2 5" id="KW-0812">Transmembrane</keyword>
<gene>
    <name evidence="6" type="ORF">DSLASN_27520</name>
</gene>
<dbReference type="InterPro" id="IPR007269">
    <property type="entry name" value="ICMT_MeTrfase"/>
</dbReference>
<comment type="subcellular location">
    <subcellularLocation>
        <location evidence="1">Membrane</location>
        <topology evidence="1">Multi-pass membrane protein</topology>
    </subcellularLocation>
</comment>
<dbReference type="RefSeq" id="WP_236888546.1">
    <property type="nucleotide sequence ID" value="NZ_AP024488.1"/>
</dbReference>
<evidence type="ECO:0000256" key="5">
    <source>
        <dbReference type="SAM" id="Phobius"/>
    </source>
</evidence>
<dbReference type="PANTHER" id="PTHR43847:SF1">
    <property type="entry name" value="BLL3993 PROTEIN"/>
    <property type="match status" value="1"/>
</dbReference>
<keyword evidence="4 5" id="KW-0472">Membrane</keyword>
<dbReference type="Pfam" id="PF04140">
    <property type="entry name" value="ICMT"/>
    <property type="match status" value="1"/>
</dbReference>
<organism evidence="6 7">
    <name type="scientific">Desulfoluna limicola</name>
    <dbReference type="NCBI Taxonomy" id="2810562"/>
    <lineage>
        <taxon>Bacteria</taxon>
        <taxon>Pseudomonadati</taxon>
        <taxon>Thermodesulfobacteriota</taxon>
        <taxon>Desulfobacteria</taxon>
        <taxon>Desulfobacterales</taxon>
        <taxon>Desulfolunaceae</taxon>
        <taxon>Desulfoluna</taxon>
    </lineage>
</organism>
<evidence type="ECO:0000313" key="6">
    <source>
        <dbReference type="EMBL" id="BCS97120.1"/>
    </source>
</evidence>
<feature type="transmembrane region" description="Helical" evidence="5">
    <location>
        <begin position="12"/>
        <end position="33"/>
    </location>
</feature>
<dbReference type="PANTHER" id="PTHR43847">
    <property type="entry name" value="BLL3993 PROTEIN"/>
    <property type="match status" value="1"/>
</dbReference>
<evidence type="ECO:0000256" key="1">
    <source>
        <dbReference type="ARBA" id="ARBA00004141"/>
    </source>
</evidence>
<evidence type="ECO:0008006" key="8">
    <source>
        <dbReference type="Google" id="ProtNLM"/>
    </source>
</evidence>
<evidence type="ECO:0000256" key="2">
    <source>
        <dbReference type="ARBA" id="ARBA00022692"/>
    </source>
</evidence>
<evidence type="ECO:0000313" key="7">
    <source>
        <dbReference type="Proteomes" id="UP001320148"/>
    </source>
</evidence>
<keyword evidence="7" id="KW-1185">Reference proteome</keyword>
<evidence type="ECO:0000256" key="3">
    <source>
        <dbReference type="ARBA" id="ARBA00022989"/>
    </source>
</evidence>
<dbReference type="PROSITE" id="PS50244">
    <property type="entry name" value="S5A_REDUCTASE"/>
    <property type="match status" value="1"/>
</dbReference>
<feature type="transmembrane region" description="Helical" evidence="5">
    <location>
        <begin position="45"/>
        <end position="64"/>
    </location>
</feature>
<reference evidence="6 7" key="1">
    <citation type="submission" date="2021-02" db="EMBL/GenBank/DDBJ databases">
        <title>Complete genome of Desulfoluna sp. strain ASN36.</title>
        <authorList>
            <person name="Takahashi A."/>
            <person name="Kojima H."/>
            <person name="Fukui M."/>
        </authorList>
    </citation>
    <scope>NUCLEOTIDE SEQUENCE [LARGE SCALE GENOMIC DNA]</scope>
    <source>
        <strain evidence="6 7">ASN36</strain>
    </source>
</reference>
<accession>A0ABM7PHR2</accession>
<name>A0ABM7PHR2_9BACT</name>
<keyword evidence="3 5" id="KW-1133">Transmembrane helix</keyword>
<dbReference type="Gene3D" id="1.20.120.1630">
    <property type="match status" value="1"/>
</dbReference>
<dbReference type="Proteomes" id="UP001320148">
    <property type="component" value="Chromosome"/>
</dbReference>
<dbReference type="InterPro" id="IPR052527">
    <property type="entry name" value="Metal_cation-efflux_comp"/>
</dbReference>
<evidence type="ECO:0000256" key="4">
    <source>
        <dbReference type="ARBA" id="ARBA00023136"/>
    </source>
</evidence>